<protein>
    <recommendedName>
        <fullName evidence="6">TM2 domain-containing protein</fullName>
    </recommendedName>
</protein>
<name>R3WM22_9ENTE</name>
<feature type="transmembrane region" description="Helical" evidence="5">
    <location>
        <begin position="91"/>
        <end position="110"/>
    </location>
</feature>
<sequence>MAKIIKLDEYEVVIAQDDHSTVRFPYELLDFTPEVGDLVEVFPDGDSAIIFKVDQPSKKQEDQISINIVNEQTNNQTQYAGYMGGKVVNKWIYFLLAFFLGGFGIHKFYSGFTGKGILYIIFSWTFIPSLIAFCTCIATLLKPADAAGNIIVTA</sequence>
<gene>
    <name evidence="7" type="ORF">UC3_00443</name>
</gene>
<evidence type="ECO:0000259" key="6">
    <source>
        <dbReference type="Pfam" id="PF05154"/>
    </source>
</evidence>
<dbReference type="STRING" id="154621.RV11_GL000846"/>
<accession>R3WM22</accession>
<keyword evidence="3 5" id="KW-1133">Transmembrane helix</keyword>
<keyword evidence="4 5" id="KW-0472">Membrane</keyword>
<feature type="transmembrane region" description="Helical" evidence="5">
    <location>
        <begin position="116"/>
        <end position="141"/>
    </location>
</feature>
<comment type="subcellular location">
    <subcellularLocation>
        <location evidence="1">Membrane</location>
        <topology evidence="1">Multi-pass membrane protein</topology>
    </subcellularLocation>
</comment>
<reference evidence="7 8" key="1">
    <citation type="submission" date="2013-02" db="EMBL/GenBank/DDBJ databases">
        <title>The Genome Sequence of Enterococcus phoeniculicola BAA-412.</title>
        <authorList>
            <consortium name="The Broad Institute Genome Sequencing Platform"/>
            <consortium name="The Broad Institute Genome Sequencing Center for Infectious Disease"/>
            <person name="Earl A.M."/>
            <person name="Gilmore M.S."/>
            <person name="Lebreton F."/>
            <person name="Walker B."/>
            <person name="Young S.K."/>
            <person name="Zeng Q."/>
            <person name="Gargeya S."/>
            <person name="Fitzgerald M."/>
            <person name="Haas B."/>
            <person name="Abouelleil A."/>
            <person name="Alvarado L."/>
            <person name="Arachchi H.M."/>
            <person name="Berlin A.M."/>
            <person name="Chapman S.B."/>
            <person name="Dewar J."/>
            <person name="Goldberg J."/>
            <person name="Griggs A."/>
            <person name="Gujja S."/>
            <person name="Hansen M."/>
            <person name="Howarth C."/>
            <person name="Imamovic A."/>
            <person name="Larimer J."/>
            <person name="McCowan C."/>
            <person name="Murphy C."/>
            <person name="Neiman D."/>
            <person name="Pearson M."/>
            <person name="Priest M."/>
            <person name="Roberts A."/>
            <person name="Saif S."/>
            <person name="Shea T."/>
            <person name="Sisk P."/>
            <person name="Sykes S."/>
            <person name="Wortman J."/>
            <person name="Nusbaum C."/>
            <person name="Birren B."/>
        </authorList>
    </citation>
    <scope>NUCLEOTIDE SEQUENCE [LARGE SCALE GENOMIC DNA]</scope>
    <source>
        <strain evidence="7 8">ATCC BAA-412</strain>
    </source>
</reference>
<keyword evidence="8" id="KW-1185">Reference proteome</keyword>
<evidence type="ECO:0000313" key="8">
    <source>
        <dbReference type="Proteomes" id="UP000013785"/>
    </source>
</evidence>
<proteinExistence type="predicted"/>
<dbReference type="RefSeq" id="WP_010767117.1">
    <property type="nucleotide sequence ID" value="NZ_ASWE01000004.1"/>
</dbReference>
<evidence type="ECO:0000256" key="5">
    <source>
        <dbReference type="SAM" id="Phobius"/>
    </source>
</evidence>
<keyword evidence="2 5" id="KW-0812">Transmembrane</keyword>
<dbReference type="GO" id="GO:0016020">
    <property type="term" value="C:membrane"/>
    <property type="evidence" value="ECO:0007669"/>
    <property type="project" value="UniProtKB-SubCell"/>
</dbReference>
<dbReference type="EMBL" id="AJAT01000007">
    <property type="protein sequence ID" value="EOL48891.1"/>
    <property type="molecule type" value="Genomic_DNA"/>
</dbReference>
<comment type="caution">
    <text evidence="7">The sequence shown here is derived from an EMBL/GenBank/DDBJ whole genome shotgun (WGS) entry which is preliminary data.</text>
</comment>
<organism evidence="7 8">
    <name type="scientific">Enterococcus phoeniculicola ATCC BAA-412</name>
    <dbReference type="NCBI Taxonomy" id="1158610"/>
    <lineage>
        <taxon>Bacteria</taxon>
        <taxon>Bacillati</taxon>
        <taxon>Bacillota</taxon>
        <taxon>Bacilli</taxon>
        <taxon>Lactobacillales</taxon>
        <taxon>Enterococcaceae</taxon>
        <taxon>Enterococcus</taxon>
    </lineage>
</organism>
<dbReference type="Pfam" id="PF05154">
    <property type="entry name" value="TM2"/>
    <property type="match status" value="1"/>
</dbReference>
<evidence type="ECO:0000313" key="7">
    <source>
        <dbReference type="EMBL" id="EOL48891.1"/>
    </source>
</evidence>
<dbReference type="Proteomes" id="UP000013785">
    <property type="component" value="Unassembled WGS sequence"/>
</dbReference>
<evidence type="ECO:0000256" key="4">
    <source>
        <dbReference type="ARBA" id="ARBA00023136"/>
    </source>
</evidence>
<dbReference type="OrthoDB" id="9816361at2"/>
<evidence type="ECO:0000256" key="3">
    <source>
        <dbReference type="ARBA" id="ARBA00022989"/>
    </source>
</evidence>
<evidence type="ECO:0000256" key="1">
    <source>
        <dbReference type="ARBA" id="ARBA00004141"/>
    </source>
</evidence>
<feature type="domain" description="TM2" evidence="6">
    <location>
        <begin position="88"/>
        <end position="133"/>
    </location>
</feature>
<dbReference type="AlphaFoldDB" id="R3WM22"/>
<dbReference type="InterPro" id="IPR007829">
    <property type="entry name" value="TM2"/>
</dbReference>
<dbReference type="eggNOG" id="COG2314">
    <property type="taxonomic scope" value="Bacteria"/>
</dbReference>
<dbReference type="HOGENOM" id="CLU_1703244_0_0_9"/>
<evidence type="ECO:0000256" key="2">
    <source>
        <dbReference type="ARBA" id="ARBA00022692"/>
    </source>
</evidence>
<dbReference type="PATRIC" id="fig|1158610.3.peg.418"/>